<evidence type="ECO:0000256" key="4">
    <source>
        <dbReference type="ARBA" id="ARBA00023136"/>
    </source>
</evidence>
<dbReference type="GO" id="GO:0140359">
    <property type="term" value="F:ABC-type transporter activity"/>
    <property type="evidence" value="ECO:0007669"/>
    <property type="project" value="InterPro"/>
</dbReference>
<keyword evidence="2 5" id="KW-0812">Transmembrane</keyword>
<evidence type="ECO:0000256" key="1">
    <source>
        <dbReference type="ARBA" id="ARBA00004141"/>
    </source>
</evidence>
<dbReference type="Gene3D" id="1.10.287.950">
    <property type="entry name" value="Methyl-accepting chemotaxis protein"/>
    <property type="match status" value="1"/>
</dbReference>
<feature type="transmembrane region" description="Helical" evidence="5">
    <location>
        <begin position="596"/>
        <end position="618"/>
    </location>
</feature>
<sequence>MISGLSIGSELKRFGRGRLPRVAIVVLVLMPLLYSALYLAAFWDPFGRTSQLPVALVNDDTGTQVDGEPLRAGDQVVDELLQNDQLDWRLVDAAEAEAGLSDHHYNFVVRLTPEFSESVASPTGDDPRQAAITVTYDQSGNYLSSLIGRSATAELHNAVGSAISAQAVDKVLVGVQDAGAGLREAADGAAQLDDGAGTLDDGITELSEKSAELDAGARALDQGAATLADGNHQLATKIHEARSGVDQLAGGIGTAADGATQLNEGVQRLDGGVQRLGNGAAQVSGGVDQLAGVLDQLSQAQNAAIAPLRQAAAQMRQVEATTGLATAPGSAGSGSSGGSAGVPVYVQLETLADQLESQGLGAGSSQLSDLHRLRDGARELSSALNDPSGEFLTGINALGAGAAQLDNGLQRLDTGATTLVDGVRQLDEGAARLDEGAATLAEGTGDLTDGTGRLVEGTNRLADGSHTLKDGTGRLSSELAAGADRVPEWSDQHREDMSRTIGDPITLTSMYDNPAETFGYGFAPFFVPLALFVGGIMIWLLLTPLQPRAVATRLHPLRVVMASLQPALLLALGQAVVILLVLRFGLGLTPVHPMGALAIMALSAVAFISLIQMLNVVFGPSVGRVLSMALLMLQLTSADGIYPTAVEPAFFRWIHPFNPMTYTVQGLRQTIMGGSPSQMWIPVLVLTLVTVGAIGISTWAAHRNRVWTLERLHPPVAV</sequence>
<dbReference type="InterPro" id="IPR017500">
    <property type="entry name" value="Phage_infect_YhgE_N"/>
</dbReference>
<feature type="transmembrane region" description="Helical" evidence="5">
    <location>
        <begin position="21"/>
        <end position="43"/>
    </location>
</feature>
<keyword evidence="3 5" id="KW-1133">Transmembrane helix</keyword>
<dbReference type="Proteomes" id="UP001185873">
    <property type="component" value="Unassembled WGS sequence"/>
</dbReference>
<accession>A0AAE4QXP0</accession>
<dbReference type="NCBIfam" id="TIGR03057">
    <property type="entry name" value="xxxLxxG_by_4"/>
    <property type="match status" value="5"/>
</dbReference>
<feature type="domain" description="ABC-2 type transporter transmembrane" evidence="6">
    <location>
        <begin position="24"/>
        <end position="161"/>
    </location>
</feature>
<reference evidence="7" key="1">
    <citation type="submission" date="2023-10" db="EMBL/GenBank/DDBJ databases">
        <title>Development of a sustainable strategy for remediation of hydrocarbon-contaminated territories based on the waste exchange concept.</title>
        <authorList>
            <person name="Krivoruchko A."/>
        </authorList>
    </citation>
    <scope>NUCLEOTIDE SEQUENCE</scope>
    <source>
        <strain evidence="7">IEGM 1175</strain>
    </source>
</reference>
<dbReference type="InterPro" id="IPR023908">
    <property type="entry name" value="xxxLxxG_rpt"/>
</dbReference>
<evidence type="ECO:0000256" key="3">
    <source>
        <dbReference type="ARBA" id="ARBA00022989"/>
    </source>
</evidence>
<dbReference type="NCBIfam" id="TIGR03061">
    <property type="entry name" value="pip_yhgE_Nterm"/>
    <property type="match status" value="1"/>
</dbReference>
<feature type="domain" description="ABC-2 type transporter transmembrane" evidence="6">
    <location>
        <begin position="504"/>
        <end position="697"/>
    </location>
</feature>
<feature type="transmembrane region" description="Helical" evidence="5">
    <location>
        <begin position="563"/>
        <end position="584"/>
    </location>
</feature>
<dbReference type="RefSeq" id="WP_317468905.1">
    <property type="nucleotide sequence ID" value="NZ_JAWLKJ010000001.1"/>
</dbReference>
<organism evidence="7 8">
    <name type="scientific">Dietzia maris</name>
    <dbReference type="NCBI Taxonomy" id="37915"/>
    <lineage>
        <taxon>Bacteria</taxon>
        <taxon>Bacillati</taxon>
        <taxon>Actinomycetota</taxon>
        <taxon>Actinomycetes</taxon>
        <taxon>Mycobacteriales</taxon>
        <taxon>Dietziaceae</taxon>
        <taxon>Dietzia</taxon>
    </lineage>
</organism>
<comment type="subcellular location">
    <subcellularLocation>
        <location evidence="1">Membrane</location>
        <topology evidence="1">Multi-pass membrane protein</topology>
    </subcellularLocation>
</comment>
<evidence type="ECO:0000256" key="2">
    <source>
        <dbReference type="ARBA" id="ARBA00022692"/>
    </source>
</evidence>
<evidence type="ECO:0000313" key="8">
    <source>
        <dbReference type="Proteomes" id="UP001185873"/>
    </source>
</evidence>
<feature type="transmembrane region" description="Helical" evidence="5">
    <location>
        <begin position="679"/>
        <end position="701"/>
    </location>
</feature>
<dbReference type="PANTHER" id="PTHR43077">
    <property type="entry name" value="TRANSPORT PERMEASE YVFS-RELATED"/>
    <property type="match status" value="1"/>
</dbReference>
<dbReference type="InterPro" id="IPR017501">
    <property type="entry name" value="Phage_infect_YhgE_C"/>
</dbReference>
<keyword evidence="4 5" id="KW-0472">Membrane</keyword>
<name>A0AAE4QXP0_9ACTN</name>
<dbReference type="PANTHER" id="PTHR43077:SF5">
    <property type="entry name" value="PHAGE INFECTION PROTEIN"/>
    <property type="match status" value="1"/>
</dbReference>
<dbReference type="Pfam" id="PF12698">
    <property type="entry name" value="ABC2_membrane_3"/>
    <property type="match status" value="2"/>
</dbReference>
<dbReference type="AlphaFoldDB" id="A0AAE4QXP0"/>
<evidence type="ECO:0000313" key="7">
    <source>
        <dbReference type="EMBL" id="MDV6298569.1"/>
    </source>
</evidence>
<proteinExistence type="predicted"/>
<dbReference type="GO" id="GO:0016020">
    <property type="term" value="C:membrane"/>
    <property type="evidence" value="ECO:0007669"/>
    <property type="project" value="UniProtKB-SubCell"/>
</dbReference>
<comment type="caution">
    <text evidence="7">The sequence shown here is derived from an EMBL/GenBank/DDBJ whole genome shotgun (WGS) entry which is preliminary data.</text>
</comment>
<feature type="transmembrane region" description="Helical" evidence="5">
    <location>
        <begin position="518"/>
        <end position="542"/>
    </location>
</feature>
<dbReference type="NCBIfam" id="TIGR03062">
    <property type="entry name" value="pip_yhgE_Cterm"/>
    <property type="match status" value="1"/>
</dbReference>
<gene>
    <name evidence="7" type="ORF">R3P82_05540</name>
</gene>
<dbReference type="EMBL" id="JAWLKJ010000001">
    <property type="protein sequence ID" value="MDV6298569.1"/>
    <property type="molecule type" value="Genomic_DNA"/>
</dbReference>
<evidence type="ECO:0000256" key="5">
    <source>
        <dbReference type="SAM" id="Phobius"/>
    </source>
</evidence>
<evidence type="ECO:0000259" key="6">
    <source>
        <dbReference type="Pfam" id="PF12698"/>
    </source>
</evidence>
<dbReference type="InterPro" id="IPR051328">
    <property type="entry name" value="T7SS_ABC-Transporter"/>
</dbReference>
<dbReference type="InterPro" id="IPR013525">
    <property type="entry name" value="ABC2_TM"/>
</dbReference>
<protein>
    <submittedName>
        <fullName evidence="7">YhgE/Pip domain-containing protein</fullName>
    </submittedName>
</protein>
<feature type="transmembrane region" description="Helical" evidence="5">
    <location>
        <begin position="625"/>
        <end position="645"/>
    </location>
</feature>